<dbReference type="InterPro" id="IPR004653">
    <property type="entry name" value="DusA"/>
</dbReference>
<dbReference type="EMBL" id="CP002158">
    <property type="protein sequence ID" value="ADL25233.1"/>
    <property type="molecule type" value="Genomic_DNA"/>
</dbReference>
<feature type="site" description="Interacts with tRNA; defines subfamily-specific binding signature" evidence="9">
    <location>
        <position position="180"/>
    </location>
</feature>
<evidence type="ECO:0000256" key="6">
    <source>
        <dbReference type="ARBA" id="ARBA00022857"/>
    </source>
</evidence>
<dbReference type="InterPro" id="IPR018517">
    <property type="entry name" value="tRNA_hU_synthase_CS"/>
</dbReference>
<feature type="binding site" evidence="9">
    <location>
        <position position="136"/>
    </location>
    <ligand>
        <name>FMN</name>
        <dbReference type="ChEBI" id="CHEBI:58210"/>
    </ligand>
</feature>
<sequence length="345" mass="38379">MNIDFNRRLSIAPMLDCTDRHERYFLRLLSKHILLYSEMVVSTGLLHCENKDLFLGHEPFEHPAVLQLGGSNPADLASASKLVEAAGFSEVNLNCGCPSDRVQNGNFGACLMKEKNVVADCFKAMQDAVSIPVSIKCRIGVDDLDSWEFFTDFIQTVRDAGCKIFIVHARKAWLKGLSPKENREVPPLHYEFVHRLKAEMPELNLSINGGIKTLDQIEEQLKDLDGVMVGREAYENPWFLHDADARIFGDVRPESNDPAEIIAGNARPATRKALLEAYLPYVEKQTAEGCPATILVKHLYGLFAGLPGARKFRATLSNESPRAHLYGGAAALIRKAMELVGETRD</sequence>
<dbReference type="OrthoDB" id="9783413at2"/>
<evidence type="ECO:0000313" key="14">
    <source>
        <dbReference type="Proteomes" id="UP000001497"/>
    </source>
</evidence>
<dbReference type="CDD" id="cd02801">
    <property type="entry name" value="DUS_like_FMN"/>
    <property type="match status" value="1"/>
</dbReference>
<evidence type="ECO:0000259" key="10">
    <source>
        <dbReference type="Pfam" id="PF01207"/>
    </source>
</evidence>
<reference evidence="13" key="2">
    <citation type="submission" date="2010-08" db="EMBL/GenBank/DDBJ databases">
        <title>Complete sequence of Fibrobacter succinogenes subsp. succinogenes S85.</title>
        <authorList>
            <person name="Durkin A.S."/>
            <person name="Nelson K.E."/>
            <person name="Morrison M."/>
            <person name="Forsberg C.W."/>
            <person name="Wilson D.B."/>
            <person name="Russell J.B."/>
            <person name="Cann I.K.O."/>
            <person name="Mackie R.I."/>
            <person name="White B.A."/>
        </authorList>
    </citation>
    <scope>NUCLEOTIDE SEQUENCE [LARGE SCALE GENOMIC DNA]</scope>
    <source>
        <strain evidence="13">ATCC 19169 / S85</strain>
    </source>
</reference>
<keyword evidence="8 9" id="KW-0560">Oxidoreductase</keyword>
<feature type="site" description="Interacts with tRNA" evidence="9">
    <location>
        <position position="94"/>
    </location>
</feature>
<dbReference type="PATRIC" id="fig|59374.8.peg.1014"/>
<comment type="similarity">
    <text evidence="9">Belongs to the Dus family. DusA subfamily.</text>
</comment>
<evidence type="ECO:0000256" key="2">
    <source>
        <dbReference type="ARBA" id="ARBA00022555"/>
    </source>
</evidence>
<feature type="binding site" evidence="9">
    <location>
        <position position="168"/>
    </location>
    <ligand>
        <name>FMN</name>
        <dbReference type="ChEBI" id="CHEBI:58210"/>
    </ligand>
</feature>
<feature type="site" description="Interacts with tRNA" evidence="9">
    <location>
        <position position="183"/>
    </location>
</feature>
<keyword evidence="4 9" id="KW-0288">FMN</keyword>
<protein>
    <recommendedName>
        <fullName evidence="9">tRNA-dihydrouridine(20/20a) synthase</fullName>
        <ecNumber evidence="9">1.3.1.91</ecNumber>
    </recommendedName>
    <alternativeName>
        <fullName evidence="9">DusA-like U20-specific dihydrouridine synthase</fullName>
        <shortName evidence="9">U20-specific Dus</shortName>
    </alternativeName>
</protein>
<comment type="catalytic activity">
    <reaction evidence="9">
        <text>5,6-dihydrouridine(20) in tRNA + NADP(+) = uridine(20) in tRNA + NADPH + H(+)</text>
        <dbReference type="Rhea" id="RHEA:53336"/>
        <dbReference type="Rhea" id="RHEA-COMP:13533"/>
        <dbReference type="Rhea" id="RHEA-COMP:13534"/>
        <dbReference type="ChEBI" id="CHEBI:15378"/>
        <dbReference type="ChEBI" id="CHEBI:57783"/>
        <dbReference type="ChEBI" id="CHEBI:58349"/>
        <dbReference type="ChEBI" id="CHEBI:65315"/>
        <dbReference type="ChEBI" id="CHEBI:74443"/>
        <dbReference type="EC" id="1.3.1.91"/>
    </reaction>
</comment>
<feature type="site" description="Interacts with tRNA; defines subfamily-specific binding signature" evidence="9">
    <location>
        <position position="313"/>
    </location>
</feature>
<dbReference type="NCBIfam" id="NF008774">
    <property type="entry name" value="PRK11815.1"/>
    <property type="match status" value="1"/>
</dbReference>
<evidence type="ECO:0000313" key="13">
    <source>
        <dbReference type="Proteomes" id="UP000000517"/>
    </source>
</evidence>
<dbReference type="GO" id="GO:0102264">
    <property type="term" value="F:tRNA-dihydrouridine20 synthase activity"/>
    <property type="evidence" value="ECO:0007669"/>
    <property type="project" value="UniProtKB-EC"/>
</dbReference>
<dbReference type="GO" id="GO:0010181">
    <property type="term" value="F:FMN binding"/>
    <property type="evidence" value="ECO:0007669"/>
    <property type="project" value="UniProtKB-UniRule"/>
</dbReference>
<evidence type="ECO:0000313" key="11">
    <source>
        <dbReference type="EMBL" id="ACX74231.1"/>
    </source>
</evidence>
<keyword evidence="3 9" id="KW-0285">Flavoprotein</keyword>
<comment type="catalytic activity">
    <reaction evidence="9">
        <text>5,6-dihydrouridine(20a) in tRNA + NAD(+) = uridine(20a) in tRNA + NADH + H(+)</text>
        <dbReference type="Rhea" id="RHEA:53348"/>
        <dbReference type="Rhea" id="RHEA-COMP:13535"/>
        <dbReference type="Rhea" id="RHEA-COMP:13536"/>
        <dbReference type="ChEBI" id="CHEBI:15378"/>
        <dbReference type="ChEBI" id="CHEBI:57540"/>
        <dbReference type="ChEBI" id="CHEBI:57945"/>
        <dbReference type="ChEBI" id="CHEBI:65315"/>
        <dbReference type="ChEBI" id="CHEBI:74443"/>
    </reaction>
</comment>
<evidence type="ECO:0000256" key="8">
    <source>
        <dbReference type="ARBA" id="ARBA00023002"/>
    </source>
</evidence>
<dbReference type="Proteomes" id="UP000000517">
    <property type="component" value="Chromosome"/>
</dbReference>
<dbReference type="NCBIfam" id="TIGR00742">
    <property type="entry name" value="yjbN"/>
    <property type="match status" value="1"/>
</dbReference>
<dbReference type="Gene3D" id="3.20.20.70">
    <property type="entry name" value="Aldolase class I"/>
    <property type="match status" value="1"/>
</dbReference>
<dbReference type="SUPFAM" id="SSF51395">
    <property type="entry name" value="FMN-linked oxidoreductases"/>
    <property type="match status" value="1"/>
</dbReference>
<evidence type="ECO:0000256" key="5">
    <source>
        <dbReference type="ARBA" id="ARBA00022694"/>
    </source>
</evidence>
<dbReference type="InterPro" id="IPR013785">
    <property type="entry name" value="Aldolase_TIM"/>
</dbReference>
<keyword evidence="6 9" id="KW-0521">NADP</keyword>
<feature type="site" description="Interacts with tRNA; defines subfamily-specific binding signature" evidence="9">
    <location>
        <position position="310"/>
    </location>
</feature>
<dbReference type="AlphaFoldDB" id="C9RM69"/>
<reference evidence="11 14" key="1">
    <citation type="submission" date="2009-10" db="EMBL/GenBank/DDBJ databases">
        <title>Complete sequence of Fibrobacter succinogenes subsp. succinogenes S85.</title>
        <authorList>
            <consortium name="US DOE Joint Genome Institute"/>
            <person name="Lucas S."/>
            <person name="Copeland A."/>
            <person name="Lapidus A."/>
            <person name="Glavina del Rio T."/>
            <person name="Tice H."/>
            <person name="Bruce D."/>
            <person name="Goodwin L."/>
            <person name="Pitluck S."/>
            <person name="Chertkov O."/>
            <person name="Detter J.C."/>
            <person name="Han C."/>
            <person name="Tapia R."/>
            <person name="Larimer F."/>
            <person name="Land M."/>
            <person name="Hauser L."/>
            <person name="Kyrpides N."/>
            <person name="Mikhailova N."/>
            <person name="Weimer P.J."/>
            <person name="Stevenson D.M."/>
            <person name="Boyum J."/>
            <person name="Brumm P.I."/>
            <person name="Mead D."/>
        </authorList>
    </citation>
    <scope>NUCLEOTIDE SEQUENCE [LARGE SCALE GENOMIC DNA]</scope>
    <source>
        <strain evidence="14">ATCC 19169 / S85</strain>
        <strain evidence="11">S85</strain>
    </source>
</reference>
<evidence type="ECO:0000256" key="1">
    <source>
        <dbReference type="ARBA" id="ARBA00001917"/>
    </source>
</evidence>
<keyword evidence="5 9" id="KW-0819">tRNA processing</keyword>
<keyword evidence="14" id="KW-1185">Reference proteome</keyword>
<comment type="cofactor">
    <cofactor evidence="1 9">
        <name>FMN</name>
        <dbReference type="ChEBI" id="CHEBI:58210"/>
    </cofactor>
</comment>
<evidence type="ECO:0000256" key="9">
    <source>
        <dbReference type="HAMAP-Rule" id="MF_02041"/>
    </source>
</evidence>
<evidence type="ECO:0000313" key="12">
    <source>
        <dbReference type="EMBL" id="ADL25233.1"/>
    </source>
</evidence>
<dbReference type="PANTHER" id="PTHR42907:SF1">
    <property type="entry name" value="FMN-LINKED OXIDOREDUCTASES SUPERFAMILY PROTEIN"/>
    <property type="match status" value="1"/>
</dbReference>
<organism evidence="12 13">
    <name type="scientific">Fibrobacter succinogenes (strain ATCC 19169 / S85)</name>
    <dbReference type="NCBI Taxonomy" id="59374"/>
    <lineage>
        <taxon>Bacteria</taxon>
        <taxon>Pseudomonadati</taxon>
        <taxon>Fibrobacterota</taxon>
        <taxon>Fibrobacteria</taxon>
        <taxon>Fibrobacterales</taxon>
        <taxon>Fibrobacteraceae</taxon>
        <taxon>Fibrobacter</taxon>
    </lineage>
</organism>
<comment type="catalytic activity">
    <reaction evidence="9">
        <text>5,6-dihydrouridine(20a) in tRNA + NADP(+) = uridine(20a) in tRNA + NADPH + H(+)</text>
        <dbReference type="Rhea" id="RHEA:53344"/>
        <dbReference type="Rhea" id="RHEA-COMP:13535"/>
        <dbReference type="Rhea" id="RHEA-COMP:13536"/>
        <dbReference type="ChEBI" id="CHEBI:15378"/>
        <dbReference type="ChEBI" id="CHEBI:57783"/>
        <dbReference type="ChEBI" id="CHEBI:58349"/>
        <dbReference type="ChEBI" id="CHEBI:65315"/>
        <dbReference type="ChEBI" id="CHEBI:74443"/>
    </reaction>
</comment>
<dbReference type="GO" id="GO:0050660">
    <property type="term" value="F:flavin adenine dinucleotide binding"/>
    <property type="evidence" value="ECO:0007669"/>
    <property type="project" value="InterPro"/>
</dbReference>
<feature type="binding site" evidence="9">
    <location>
        <position position="67"/>
    </location>
    <ligand>
        <name>FMN</name>
        <dbReference type="ChEBI" id="CHEBI:58210"/>
    </ligand>
</feature>
<keyword evidence="7 9" id="KW-0694">RNA-binding</keyword>
<feature type="binding site" evidence="9">
    <location>
        <begin position="13"/>
        <end position="15"/>
    </location>
    <ligand>
        <name>FMN</name>
        <dbReference type="ChEBI" id="CHEBI:58210"/>
    </ligand>
</feature>
<name>C9RM69_FIBSS</name>
<reference evidence="12" key="3">
    <citation type="submission" date="2010-08" db="EMBL/GenBank/DDBJ databases">
        <authorList>
            <person name="Durkin A.S."/>
            <person name="Nelson K.E."/>
            <person name="Morrison M."/>
            <person name="Forsberg C.W."/>
            <person name="Wilson D.B."/>
            <person name="Russell J.B."/>
            <person name="Cann I.K.O."/>
            <person name="Mackie R.I."/>
            <person name="White B.A."/>
        </authorList>
    </citation>
    <scope>NUCLEOTIDE SEQUENCE</scope>
    <source>
        <strain evidence="12">S85</strain>
    </source>
</reference>
<evidence type="ECO:0000256" key="7">
    <source>
        <dbReference type="ARBA" id="ARBA00022884"/>
    </source>
</evidence>
<evidence type="ECO:0000256" key="3">
    <source>
        <dbReference type="ARBA" id="ARBA00022630"/>
    </source>
</evidence>
<feature type="binding site" evidence="9">
    <location>
        <begin position="208"/>
        <end position="210"/>
    </location>
    <ligand>
        <name>FMN</name>
        <dbReference type="ChEBI" id="CHEBI:58210"/>
    </ligand>
</feature>
<feature type="domain" description="DUS-like FMN-binding" evidence="10">
    <location>
        <begin position="11"/>
        <end position="319"/>
    </location>
</feature>
<evidence type="ECO:0000256" key="4">
    <source>
        <dbReference type="ARBA" id="ARBA00022643"/>
    </source>
</evidence>
<comment type="catalytic activity">
    <reaction evidence="9">
        <text>5,6-dihydrouridine(20) in tRNA + NAD(+) = uridine(20) in tRNA + NADH + H(+)</text>
        <dbReference type="Rhea" id="RHEA:53340"/>
        <dbReference type="Rhea" id="RHEA-COMP:13533"/>
        <dbReference type="Rhea" id="RHEA-COMP:13534"/>
        <dbReference type="ChEBI" id="CHEBI:15378"/>
        <dbReference type="ChEBI" id="CHEBI:57540"/>
        <dbReference type="ChEBI" id="CHEBI:57945"/>
        <dbReference type="ChEBI" id="CHEBI:65315"/>
        <dbReference type="ChEBI" id="CHEBI:74443"/>
        <dbReference type="EC" id="1.3.1.91"/>
    </reaction>
</comment>
<dbReference type="Gene3D" id="1.20.120.1460">
    <property type="match status" value="1"/>
</dbReference>
<comment type="function">
    <text evidence="9">Catalyzes the synthesis of 5,6-dihydrouridine (D), a modified base found in the D-loop of most tRNAs, via the reduction of the C5-C6 double bond in target uridines. Specifically modifies U20 and U20a in tRNAs.</text>
</comment>
<dbReference type="RefSeq" id="WP_014545397.1">
    <property type="nucleotide sequence ID" value="NC_013410.1"/>
</dbReference>
<dbReference type="PANTHER" id="PTHR42907">
    <property type="entry name" value="FMN-LINKED OXIDOREDUCTASES SUPERFAMILY PROTEIN"/>
    <property type="match status" value="1"/>
</dbReference>
<dbReference type="KEGG" id="fsc:FSU_1049"/>
<dbReference type="GO" id="GO:0000049">
    <property type="term" value="F:tRNA binding"/>
    <property type="evidence" value="ECO:0007669"/>
    <property type="project" value="UniProtKB-UniRule"/>
</dbReference>
<dbReference type="PROSITE" id="PS01136">
    <property type="entry name" value="UPF0034"/>
    <property type="match status" value="1"/>
</dbReference>
<proteinExistence type="inferred from homology"/>
<dbReference type="EC" id="1.3.1.91" evidence="9"/>
<gene>
    <name evidence="12" type="primary">dusA</name>
    <name evidence="11" type="ordered locus">Fisuc_0619</name>
    <name evidence="12" type="ordered locus">FSU_1049</name>
</gene>
<accession>C9RM69</accession>
<dbReference type="Proteomes" id="UP000001497">
    <property type="component" value="Chromosome"/>
</dbReference>
<dbReference type="eggNOG" id="COG0042">
    <property type="taxonomic scope" value="Bacteria"/>
</dbReference>
<dbReference type="EMBL" id="CP001792">
    <property type="protein sequence ID" value="ACX74231.1"/>
    <property type="molecule type" value="Genomic_DNA"/>
</dbReference>
<dbReference type="Pfam" id="PF01207">
    <property type="entry name" value="Dus"/>
    <property type="match status" value="1"/>
</dbReference>
<dbReference type="KEGG" id="fsu:Fisuc_0619"/>
<dbReference type="STRING" id="59374.FSU_1049"/>
<dbReference type="HOGENOM" id="CLU_013299_2_1_0"/>
<dbReference type="InterPro" id="IPR035587">
    <property type="entry name" value="DUS-like_FMN-bd"/>
</dbReference>
<keyword evidence="2 9" id="KW-0820">tRNA-binding</keyword>
<feature type="binding site" evidence="9">
    <location>
        <begin position="230"/>
        <end position="231"/>
    </location>
    <ligand>
        <name>FMN</name>
        <dbReference type="ChEBI" id="CHEBI:58210"/>
    </ligand>
</feature>
<dbReference type="HAMAP" id="MF_02041">
    <property type="entry name" value="DusA_subfam"/>
    <property type="match status" value="1"/>
</dbReference>
<feature type="active site" description="Proton donor" evidence="9">
    <location>
        <position position="97"/>
    </location>
</feature>